<dbReference type="Proteomes" id="UP000277580">
    <property type="component" value="Unassembled WGS sequence"/>
</dbReference>
<evidence type="ECO:0000313" key="2">
    <source>
        <dbReference type="EMBL" id="RPB15478.1"/>
    </source>
</evidence>
<reference evidence="2 3" key="1">
    <citation type="journal article" date="2018" name="Nat. Ecol. Evol.">
        <title>Pezizomycetes genomes reveal the molecular basis of ectomycorrhizal truffle lifestyle.</title>
        <authorList>
            <person name="Murat C."/>
            <person name="Payen T."/>
            <person name="Noel B."/>
            <person name="Kuo A."/>
            <person name="Morin E."/>
            <person name="Chen J."/>
            <person name="Kohler A."/>
            <person name="Krizsan K."/>
            <person name="Balestrini R."/>
            <person name="Da Silva C."/>
            <person name="Montanini B."/>
            <person name="Hainaut M."/>
            <person name="Levati E."/>
            <person name="Barry K.W."/>
            <person name="Belfiori B."/>
            <person name="Cichocki N."/>
            <person name="Clum A."/>
            <person name="Dockter R.B."/>
            <person name="Fauchery L."/>
            <person name="Guy J."/>
            <person name="Iotti M."/>
            <person name="Le Tacon F."/>
            <person name="Lindquist E.A."/>
            <person name="Lipzen A."/>
            <person name="Malagnac F."/>
            <person name="Mello A."/>
            <person name="Molinier V."/>
            <person name="Miyauchi S."/>
            <person name="Poulain J."/>
            <person name="Riccioni C."/>
            <person name="Rubini A."/>
            <person name="Sitrit Y."/>
            <person name="Splivallo R."/>
            <person name="Traeger S."/>
            <person name="Wang M."/>
            <person name="Zifcakova L."/>
            <person name="Wipf D."/>
            <person name="Zambonelli A."/>
            <person name="Paolocci F."/>
            <person name="Nowrousian M."/>
            <person name="Ottonello S."/>
            <person name="Baldrian P."/>
            <person name="Spatafora J.W."/>
            <person name="Henrissat B."/>
            <person name="Nagy L.G."/>
            <person name="Aury J.M."/>
            <person name="Wincker P."/>
            <person name="Grigoriev I.V."/>
            <person name="Bonfante P."/>
            <person name="Martin F.M."/>
        </authorList>
    </citation>
    <scope>NUCLEOTIDE SEQUENCE [LARGE SCALE GENOMIC DNA]</scope>
    <source>
        <strain evidence="2 3">CCBAS932</strain>
    </source>
</reference>
<sequence length="103" mass="11113">MSFPAVLAGFECLSFSDASMEYWKAHELCLLVGSCRSTPVTGALDGIGTQNTTPTQTEPTHLATFHGVNRAIMLSTRDHQHPVTIQRVDPSNQASKSKRGTPA</sequence>
<organism evidence="2 3">
    <name type="scientific">Morchella conica CCBAS932</name>
    <dbReference type="NCBI Taxonomy" id="1392247"/>
    <lineage>
        <taxon>Eukaryota</taxon>
        <taxon>Fungi</taxon>
        <taxon>Dikarya</taxon>
        <taxon>Ascomycota</taxon>
        <taxon>Pezizomycotina</taxon>
        <taxon>Pezizomycetes</taxon>
        <taxon>Pezizales</taxon>
        <taxon>Morchellaceae</taxon>
        <taxon>Morchella</taxon>
    </lineage>
</organism>
<protein>
    <submittedName>
        <fullName evidence="2">Uncharacterized protein</fullName>
    </submittedName>
</protein>
<evidence type="ECO:0000313" key="3">
    <source>
        <dbReference type="Proteomes" id="UP000277580"/>
    </source>
</evidence>
<keyword evidence="3" id="KW-1185">Reference proteome</keyword>
<dbReference type="AlphaFoldDB" id="A0A3N4L192"/>
<proteinExistence type="predicted"/>
<accession>A0A3N4L192</accession>
<name>A0A3N4L192_9PEZI</name>
<gene>
    <name evidence="2" type="ORF">P167DRAFT_432586</name>
</gene>
<evidence type="ECO:0000256" key="1">
    <source>
        <dbReference type="SAM" id="MobiDB-lite"/>
    </source>
</evidence>
<dbReference type="InParanoid" id="A0A3N4L192"/>
<dbReference type="EMBL" id="ML119113">
    <property type="protein sequence ID" value="RPB15478.1"/>
    <property type="molecule type" value="Genomic_DNA"/>
</dbReference>
<feature type="region of interest" description="Disordered" evidence="1">
    <location>
        <begin position="79"/>
        <end position="103"/>
    </location>
</feature>